<dbReference type="AlphaFoldDB" id="A0A517XTY8"/>
<organism evidence="1 2">
    <name type="scientific">Urbifossiella limnaea</name>
    <dbReference type="NCBI Taxonomy" id="2528023"/>
    <lineage>
        <taxon>Bacteria</taxon>
        <taxon>Pseudomonadati</taxon>
        <taxon>Planctomycetota</taxon>
        <taxon>Planctomycetia</taxon>
        <taxon>Gemmatales</taxon>
        <taxon>Gemmataceae</taxon>
        <taxon>Urbifossiella</taxon>
    </lineage>
</organism>
<dbReference type="Proteomes" id="UP000319576">
    <property type="component" value="Chromosome"/>
</dbReference>
<dbReference type="PANTHER" id="PTHR33215:SF13">
    <property type="entry name" value="PROTEIN DISTAL ANTENNA"/>
    <property type="match status" value="1"/>
</dbReference>
<dbReference type="KEGG" id="uli:ETAA1_29290"/>
<dbReference type="GO" id="GO:0003677">
    <property type="term" value="F:DNA binding"/>
    <property type="evidence" value="ECO:0007669"/>
    <property type="project" value="InterPro"/>
</dbReference>
<gene>
    <name evidence="1" type="ORF">ETAA1_29290</name>
</gene>
<dbReference type="InterPro" id="IPR009057">
    <property type="entry name" value="Homeodomain-like_sf"/>
</dbReference>
<accession>A0A517XTY8</accession>
<dbReference type="SUPFAM" id="SSF46689">
    <property type="entry name" value="Homeodomain-like"/>
    <property type="match status" value="1"/>
</dbReference>
<sequence length="96" mass="11052">MAGSRKVYTPEFQLQAVRMITEQKLSVAEVARRLGVTENRLHDWKKAVLQKGADAFPGSGHLTPVEEELRRLRADVKRLEMERDILKKPRRSSSPR</sequence>
<dbReference type="Gene3D" id="1.10.10.60">
    <property type="entry name" value="Homeodomain-like"/>
    <property type="match status" value="1"/>
</dbReference>
<dbReference type="InterPro" id="IPR002514">
    <property type="entry name" value="Transposase_8"/>
</dbReference>
<dbReference type="Pfam" id="PF01527">
    <property type="entry name" value="HTH_Tnp_1"/>
    <property type="match status" value="1"/>
</dbReference>
<proteinExistence type="predicted"/>
<evidence type="ECO:0000313" key="1">
    <source>
        <dbReference type="EMBL" id="QDU20966.1"/>
    </source>
</evidence>
<keyword evidence="2" id="KW-1185">Reference proteome</keyword>
<name>A0A517XTY8_9BACT</name>
<dbReference type="EMBL" id="CP036273">
    <property type="protein sequence ID" value="QDU20966.1"/>
    <property type="molecule type" value="Genomic_DNA"/>
</dbReference>
<dbReference type="OrthoDB" id="217723at2"/>
<dbReference type="InterPro" id="IPR051839">
    <property type="entry name" value="RD_transcriptional_regulator"/>
</dbReference>
<evidence type="ECO:0000313" key="2">
    <source>
        <dbReference type="Proteomes" id="UP000319576"/>
    </source>
</evidence>
<dbReference type="PANTHER" id="PTHR33215">
    <property type="entry name" value="PROTEIN DISTAL ANTENNA"/>
    <property type="match status" value="1"/>
</dbReference>
<reference evidence="1 2" key="1">
    <citation type="submission" date="2019-02" db="EMBL/GenBank/DDBJ databases">
        <title>Deep-cultivation of Planctomycetes and their phenomic and genomic characterization uncovers novel biology.</title>
        <authorList>
            <person name="Wiegand S."/>
            <person name="Jogler M."/>
            <person name="Boedeker C."/>
            <person name="Pinto D."/>
            <person name="Vollmers J."/>
            <person name="Rivas-Marin E."/>
            <person name="Kohn T."/>
            <person name="Peeters S.H."/>
            <person name="Heuer A."/>
            <person name="Rast P."/>
            <person name="Oberbeckmann S."/>
            <person name="Bunk B."/>
            <person name="Jeske O."/>
            <person name="Meyerdierks A."/>
            <person name="Storesund J.E."/>
            <person name="Kallscheuer N."/>
            <person name="Luecker S."/>
            <person name="Lage O.M."/>
            <person name="Pohl T."/>
            <person name="Merkel B.J."/>
            <person name="Hornburger P."/>
            <person name="Mueller R.-W."/>
            <person name="Bruemmer F."/>
            <person name="Labrenz M."/>
            <person name="Spormann A.M."/>
            <person name="Op den Camp H."/>
            <person name="Overmann J."/>
            <person name="Amann R."/>
            <person name="Jetten M.S.M."/>
            <person name="Mascher T."/>
            <person name="Medema M.H."/>
            <person name="Devos D.P."/>
            <person name="Kaster A.-K."/>
            <person name="Ovreas L."/>
            <person name="Rohde M."/>
            <person name="Galperin M.Y."/>
            <person name="Jogler C."/>
        </authorList>
    </citation>
    <scope>NUCLEOTIDE SEQUENCE [LARGE SCALE GENOMIC DNA]</scope>
    <source>
        <strain evidence="1 2">ETA_A1</strain>
    </source>
</reference>
<protein>
    <submittedName>
        <fullName evidence="1">Transposase</fullName>
    </submittedName>
</protein>
<dbReference type="GO" id="GO:0006313">
    <property type="term" value="P:DNA transposition"/>
    <property type="evidence" value="ECO:0007669"/>
    <property type="project" value="InterPro"/>
</dbReference>
<dbReference type="RefSeq" id="WP_145239443.1">
    <property type="nucleotide sequence ID" value="NZ_CP036273.1"/>
</dbReference>
<dbReference type="GO" id="GO:0004803">
    <property type="term" value="F:transposase activity"/>
    <property type="evidence" value="ECO:0007669"/>
    <property type="project" value="InterPro"/>
</dbReference>